<organism evidence="18 19">
    <name type="scientific">Chlorella vulgaris</name>
    <name type="common">Green alga</name>
    <dbReference type="NCBI Taxonomy" id="3077"/>
    <lineage>
        <taxon>Eukaryota</taxon>
        <taxon>Viridiplantae</taxon>
        <taxon>Chlorophyta</taxon>
        <taxon>core chlorophytes</taxon>
        <taxon>Trebouxiophyceae</taxon>
        <taxon>Chlorellales</taxon>
        <taxon>Chlorellaceae</taxon>
        <taxon>Chlorella clade</taxon>
        <taxon>Chlorella</taxon>
    </lineage>
</organism>
<dbReference type="PANTHER" id="PTHR23058:SF0">
    <property type="entry name" value="PEROXISOMAL MEMBRANE PROTEIN PEX14"/>
    <property type="match status" value="1"/>
</dbReference>
<feature type="compositionally biased region" description="Low complexity" evidence="15">
    <location>
        <begin position="752"/>
        <end position="777"/>
    </location>
</feature>
<dbReference type="Gene3D" id="1.10.10.10">
    <property type="entry name" value="Winged helix-like DNA-binding domain superfamily/Winged helix DNA-binding domain"/>
    <property type="match status" value="1"/>
</dbReference>
<evidence type="ECO:0000256" key="3">
    <source>
        <dbReference type="ARBA" id="ARBA00022448"/>
    </source>
</evidence>
<comment type="similarity">
    <text evidence="2 14">Belongs to the peroxin-14 family.</text>
</comment>
<accession>A0A9D4TIV8</accession>
<keyword evidence="4" id="KW-0812">Transmembrane</keyword>
<proteinExistence type="inferred from homology"/>
<evidence type="ECO:0000256" key="5">
    <source>
        <dbReference type="ARBA" id="ARBA00022927"/>
    </source>
</evidence>
<evidence type="ECO:0000256" key="8">
    <source>
        <dbReference type="ARBA" id="ARBA00023136"/>
    </source>
</evidence>
<dbReference type="PANTHER" id="PTHR23058">
    <property type="entry name" value="PEROXISOMAL MEMBRANE PROTEIN PEX14"/>
    <property type="match status" value="1"/>
</dbReference>
<dbReference type="EMBL" id="SIDB01000010">
    <property type="protein sequence ID" value="KAI3426836.1"/>
    <property type="molecule type" value="Genomic_DNA"/>
</dbReference>
<feature type="region of interest" description="Disordered" evidence="15">
    <location>
        <begin position="752"/>
        <end position="783"/>
    </location>
</feature>
<evidence type="ECO:0000256" key="1">
    <source>
        <dbReference type="ARBA" id="ARBA00004549"/>
    </source>
</evidence>
<feature type="domain" description="Peroxisomal membrane protein PEX14-like KPWE" evidence="17">
    <location>
        <begin position="417"/>
        <end position="467"/>
    </location>
</feature>
<dbReference type="InterPro" id="IPR040554">
    <property type="entry name" value="KPWE_PEX14_dom"/>
</dbReference>
<evidence type="ECO:0000256" key="9">
    <source>
        <dbReference type="ARBA" id="ARBA00023140"/>
    </source>
</evidence>
<comment type="caution">
    <text evidence="18">The sequence shown here is derived from an EMBL/GenBank/DDBJ whole genome shotgun (WGS) entry which is preliminary data.</text>
</comment>
<feature type="domain" description="Peroxisome membrane anchor protein Pex14p N-terminal" evidence="16">
    <location>
        <begin position="28"/>
        <end position="72"/>
    </location>
</feature>
<feature type="compositionally biased region" description="Low complexity" evidence="15">
    <location>
        <begin position="573"/>
        <end position="596"/>
    </location>
</feature>
<dbReference type="Pfam" id="PF17733">
    <property type="entry name" value="KPWE_dom"/>
    <property type="match status" value="1"/>
</dbReference>
<feature type="compositionally biased region" description="Polar residues" evidence="15">
    <location>
        <begin position="312"/>
        <end position="324"/>
    </location>
</feature>
<reference evidence="18" key="2">
    <citation type="submission" date="2020-11" db="EMBL/GenBank/DDBJ databases">
        <authorList>
            <person name="Cecchin M."/>
            <person name="Marcolungo L."/>
            <person name="Rossato M."/>
            <person name="Girolomoni L."/>
            <person name="Cosentino E."/>
            <person name="Cuine S."/>
            <person name="Li-Beisson Y."/>
            <person name="Delledonne M."/>
            <person name="Ballottari M."/>
        </authorList>
    </citation>
    <scope>NUCLEOTIDE SEQUENCE</scope>
    <source>
        <strain evidence="18">211/11P</strain>
        <tissue evidence="18">Whole cell</tissue>
    </source>
</reference>
<protein>
    <recommendedName>
        <fullName evidence="10 14">Peroxisomal membrane protein PEX14</fullName>
    </recommendedName>
    <alternativeName>
        <fullName evidence="11 14">Peroxin-14</fullName>
    </alternativeName>
</protein>
<dbReference type="InterPro" id="IPR006785">
    <property type="entry name" value="Pex14_N"/>
</dbReference>
<evidence type="ECO:0000259" key="17">
    <source>
        <dbReference type="Pfam" id="PF17733"/>
    </source>
</evidence>
<name>A0A9D4TIV8_CHLVU</name>
<keyword evidence="19" id="KW-1185">Reference proteome</keyword>
<feature type="compositionally biased region" description="Low complexity" evidence="15">
    <location>
        <begin position="351"/>
        <end position="362"/>
    </location>
</feature>
<comment type="subcellular location">
    <subcellularLocation>
        <location evidence="1">Peroxisome membrane</location>
        <topology evidence="1">Single-pass membrane protein</topology>
    </subcellularLocation>
</comment>
<keyword evidence="6" id="KW-1133">Transmembrane helix</keyword>
<evidence type="ECO:0000256" key="6">
    <source>
        <dbReference type="ARBA" id="ARBA00022989"/>
    </source>
</evidence>
<feature type="region of interest" description="Disordered" evidence="15">
    <location>
        <begin position="288"/>
        <end position="368"/>
    </location>
</feature>
<feature type="region of interest" description="Disordered" evidence="15">
    <location>
        <begin position="1"/>
        <end position="55"/>
    </location>
</feature>
<evidence type="ECO:0000256" key="13">
    <source>
        <dbReference type="ARBA" id="ARBA00064754"/>
    </source>
</evidence>
<comment type="function">
    <text evidence="12 14">Component of the PEX13-PEX14 docking complex, a translocon channel that specifically mediates the import of peroxisomal cargo proteins bound to PEX5 receptor. The PEX13-PEX14 docking complex forms a large import pore which can be opened to a diameter of about 9 nm. Mechanistically, PEX5 receptor along with cargo proteins associates with the PEX14 subunit of the PEX13-PEX14 docking complex in the cytosol, leading to the insertion of the receptor into the organelle membrane with the concomitant translocation of the cargo into the peroxisome matrix.</text>
</comment>
<feature type="compositionally biased region" description="Polar residues" evidence="15">
    <location>
        <begin position="725"/>
        <end position="739"/>
    </location>
</feature>
<keyword evidence="7" id="KW-0811">Translocation</keyword>
<evidence type="ECO:0000256" key="14">
    <source>
        <dbReference type="RuleBase" id="RU367032"/>
    </source>
</evidence>
<dbReference type="Pfam" id="PF04695">
    <property type="entry name" value="Pex14_N"/>
    <property type="match status" value="1"/>
</dbReference>
<dbReference type="OrthoDB" id="441517at2759"/>
<evidence type="ECO:0000256" key="7">
    <source>
        <dbReference type="ARBA" id="ARBA00023010"/>
    </source>
</evidence>
<sequence length="783" mass="78445">MSEAGDEASEGSSGGPMPSLPPAPAAVREDQVQNAMAFLSHPKVRTSAPASKREFLQRKGLTEAEIDEAFRRAPQAPAAATDAAAPAQPPAVTHTLNHLQPQPPQYQPQAGPMVLHQASQQQQQGVRWTQVVLGAGFLGASAYAAKALVWPYMADCYHTWRGHVRPPPRPRLLHSADSGEAAEATKAVAEAIQAQTAELRSSVESMKQVATSLEAATNKAAKETETGGGGLTVTGLREELRSFAATLQEGAGAAPSPGAAQSGAADGSSRVESELCEIKALLAEILRSPSGSHSPGERLAGPGPPTTALTPHSVTSATPQQQPRSYAAPSGLPPLDLGAGASEGGATDGMQQQEGQQQQKGQQQGGQGQAQALVQEVVQQQDGTLAPGAAVSAPFGVGMSVGEGEGAAGGASEPPPPHPASYLEVLEMLERGQTPPGIRTDINDRPPDPLALPVEPRLKPRPKPWEKERSTNGGLVSAAGGASAAAAESDSGSVSTAAGAGSGAGGAAAAAGSPATPPRRPLTAGTSTSIWPATAASSLSPLRVSPPPADGGVAPGDVGSPELGVSPFEQGKQQQQAQQAQQIPQQQAAQQQQQAQSGSFRSRRPASSIFEAVSSAPESPNVIAGRLSPARPEGGGGTQAQQQGQGQAQAGGQAQGQQRPGGPLSPAANFGALLAAAEERSGVKEAGSWLSGGSTADPVLEGSGSGIGRPSSRTWRPPPIPHPTITASGSKSGASTPATSIAHAAGGAAVANGHAVNGGDAIELGSSGRAASGASLGEDFSSA</sequence>
<evidence type="ECO:0000256" key="12">
    <source>
        <dbReference type="ARBA" id="ARBA00053920"/>
    </source>
</evidence>
<dbReference type="InterPro" id="IPR025655">
    <property type="entry name" value="PEX14"/>
</dbReference>
<dbReference type="GO" id="GO:0016560">
    <property type="term" value="P:protein import into peroxisome matrix, docking"/>
    <property type="evidence" value="ECO:0007669"/>
    <property type="project" value="UniProtKB-UniRule"/>
</dbReference>
<evidence type="ECO:0000256" key="11">
    <source>
        <dbReference type="ARBA" id="ARBA00029691"/>
    </source>
</evidence>
<feature type="compositionally biased region" description="Low complexity" evidence="15">
    <location>
        <begin position="473"/>
        <end position="499"/>
    </location>
</feature>
<dbReference type="AlphaFoldDB" id="A0A9D4TIV8"/>
<feature type="compositionally biased region" description="Low complexity" evidence="15">
    <location>
        <begin position="550"/>
        <end position="561"/>
    </location>
</feature>
<feature type="compositionally biased region" description="Low complexity" evidence="15">
    <location>
        <begin position="639"/>
        <end position="676"/>
    </location>
</feature>
<evidence type="ECO:0000256" key="4">
    <source>
        <dbReference type="ARBA" id="ARBA00022692"/>
    </source>
</evidence>
<dbReference type="FunFam" id="1.10.10.10:FF:000217">
    <property type="entry name" value="Peroxisomal membrane protein PEX14"/>
    <property type="match status" value="1"/>
</dbReference>
<evidence type="ECO:0000259" key="16">
    <source>
        <dbReference type="Pfam" id="PF04695"/>
    </source>
</evidence>
<keyword evidence="3 14" id="KW-0813">Transport</keyword>
<evidence type="ECO:0000313" key="19">
    <source>
        <dbReference type="Proteomes" id="UP001055712"/>
    </source>
</evidence>
<feature type="compositionally biased region" description="Low complexity" evidence="15">
    <location>
        <begin position="250"/>
        <end position="268"/>
    </location>
</feature>
<evidence type="ECO:0000256" key="10">
    <source>
        <dbReference type="ARBA" id="ARBA00029502"/>
    </source>
</evidence>
<evidence type="ECO:0000256" key="15">
    <source>
        <dbReference type="SAM" id="MobiDB-lite"/>
    </source>
</evidence>
<dbReference type="GO" id="GO:1990429">
    <property type="term" value="C:peroxisomal importomer complex"/>
    <property type="evidence" value="ECO:0007669"/>
    <property type="project" value="TreeGrafter"/>
</dbReference>
<feature type="region of interest" description="Disordered" evidence="15">
    <location>
        <begin position="431"/>
        <end position="740"/>
    </location>
</feature>
<dbReference type="GO" id="GO:0005102">
    <property type="term" value="F:signaling receptor binding"/>
    <property type="evidence" value="ECO:0007669"/>
    <property type="project" value="TreeGrafter"/>
</dbReference>
<keyword evidence="9 14" id="KW-0576">Peroxisome</keyword>
<gene>
    <name evidence="18" type="ORF">D9Q98_006783</name>
</gene>
<evidence type="ECO:0000256" key="2">
    <source>
        <dbReference type="ARBA" id="ARBA00005443"/>
    </source>
</evidence>
<reference evidence="18" key="1">
    <citation type="journal article" date="2019" name="Plant J.">
        <title>Chlorella vulgaris genome assembly and annotation reveals the molecular basis for metabolic acclimation to high light conditions.</title>
        <authorList>
            <person name="Cecchin M."/>
            <person name="Marcolungo L."/>
            <person name="Rossato M."/>
            <person name="Girolomoni L."/>
            <person name="Cosentino E."/>
            <person name="Cuine S."/>
            <person name="Li-Beisson Y."/>
            <person name="Delledonne M."/>
            <person name="Ballottari M."/>
        </authorList>
    </citation>
    <scope>NUCLEOTIDE SEQUENCE</scope>
    <source>
        <strain evidence="18">211/11P</strain>
    </source>
</reference>
<dbReference type="Proteomes" id="UP001055712">
    <property type="component" value="Unassembled WGS sequence"/>
</dbReference>
<comment type="subunit">
    <text evidence="13">Interacts with PEX13; forming the PEX13-PEX14 docking complex. Interacts with PEX5 (via WxxxF/Y motifs).</text>
</comment>
<evidence type="ECO:0000313" key="18">
    <source>
        <dbReference type="EMBL" id="KAI3426836.1"/>
    </source>
</evidence>
<keyword evidence="8 14" id="KW-0472">Membrane</keyword>
<keyword evidence="5 14" id="KW-0653">Protein transport</keyword>
<dbReference type="InterPro" id="IPR036388">
    <property type="entry name" value="WH-like_DNA-bd_sf"/>
</dbReference>
<dbReference type="GO" id="GO:0005778">
    <property type="term" value="C:peroxisomal membrane"/>
    <property type="evidence" value="ECO:0007669"/>
    <property type="project" value="UniProtKB-SubCell"/>
</dbReference>
<feature type="region of interest" description="Disordered" evidence="15">
    <location>
        <begin position="249"/>
        <end position="268"/>
    </location>
</feature>